<protein>
    <recommendedName>
        <fullName evidence="4">SH3 domain-containing protein</fullName>
    </recommendedName>
</protein>
<dbReference type="EMBL" id="ML996087">
    <property type="protein sequence ID" value="KAF2151714.1"/>
    <property type="molecule type" value="Genomic_DNA"/>
</dbReference>
<feature type="compositionally biased region" description="Basic residues" evidence="3">
    <location>
        <begin position="149"/>
        <end position="160"/>
    </location>
</feature>
<dbReference type="OrthoDB" id="19092at2759"/>
<dbReference type="Pfam" id="PF00018">
    <property type="entry name" value="SH3_1"/>
    <property type="match status" value="1"/>
</dbReference>
<dbReference type="PROSITE" id="PS50002">
    <property type="entry name" value="SH3"/>
    <property type="match status" value="1"/>
</dbReference>
<dbReference type="InterPro" id="IPR001452">
    <property type="entry name" value="SH3_domain"/>
</dbReference>
<reference evidence="5" key="1">
    <citation type="journal article" date="2020" name="Stud. Mycol.">
        <title>101 Dothideomycetes genomes: a test case for predicting lifestyles and emergence of pathogens.</title>
        <authorList>
            <person name="Haridas S."/>
            <person name="Albert R."/>
            <person name="Binder M."/>
            <person name="Bloem J."/>
            <person name="Labutti K."/>
            <person name="Salamov A."/>
            <person name="Andreopoulos B."/>
            <person name="Baker S."/>
            <person name="Barry K."/>
            <person name="Bills G."/>
            <person name="Bluhm B."/>
            <person name="Cannon C."/>
            <person name="Castanera R."/>
            <person name="Culley D."/>
            <person name="Daum C."/>
            <person name="Ezra D."/>
            <person name="Gonzalez J."/>
            <person name="Henrissat B."/>
            <person name="Kuo A."/>
            <person name="Liang C."/>
            <person name="Lipzen A."/>
            <person name="Lutzoni F."/>
            <person name="Magnuson J."/>
            <person name="Mondo S."/>
            <person name="Nolan M."/>
            <person name="Ohm R."/>
            <person name="Pangilinan J."/>
            <person name="Park H.-J."/>
            <person name="Ramirez L."/>
            <person name="Alfaro M."/>
            <person name="Sun H."/>
            <person name="Tritt A."/>
            <person name="Yoshinaga Y."/>
            <person name="Zwiers L.-H."/>
            <person name="Turgeon B."/>
            <person name="Goodwin S."/>
            <person name="Spatafora J."/>
            <person name="Crous P."/>
            <person name="Grigoriev I."/>
        </authorList>
    </citation>
    <scope>NUCLEOTIDE SEQUENCE</scope>
    <source>
        <strain evidence="5">CBS 260.36</strain>
    </source>
</reference>
<feature type="compositionally biased region" description="Polar residues" evidence="3">
    <location>
        <begin position="127"/>
        <end position="139"/>
    </location>
</feature>
<keyword evidence="1 2" id="KW-0728">SH3 domain</keyword>
<evidence type="ECO:0000259" key="4">
    <source>
        <dbReference type="PROSITE" id="PS50002"/>
    </source>
</evidence>
<keyword evidence="6" id="KW-1185">Reference proteome</keyword>
<dbReference type="GO" id="GO:0005737">
    <property type="term" value="C:cytoplasm"/>
    <property type="evidence" value="ECO:0007669"/>
    <property type="project" value="TreeGrafter"/>
</dbReference>
<gene>
    <name evidence="5" type="ORF">K461DRAFT_321898</name>
</gene>
<organism evidence="5 6">
    <name type="scientific">Myriangium duriaei CBS 260.36</name>
    <dbReference type="NCBI Taxonomy" id="1168546"/>
    <lineage>
        <taxon>Eukaryota</taxon>
        <taxon>Fungi</taxon>
        <taxon>Dikarya</taxon>
        <taxon>Ascomycota</taxon>
        <taxon>Pezizomycotina</taxon>
        <taxon>Dothideomycetes</taxon>
        <taxon>Dothideomycetidae</taxon>
        <taxon>Myriangiales</taxon>
        <taxon>Myriangiaceae</taxon>
        <taxon>Myriangium</taxon>
    </lineage>
</organism>
<evidence type="ECO:0000256" key="1">
    <source>
        <dbReference type="ARBA" id="ARBA00022443"/>
    </source>
</evidence>
<accession>A0A9P4J3I0</accession>
<proteinExistence type="predicted"/>
<evidence type="ECO:0000313" key="5">
    <source>
        <dbReference type="EMBL" id="KAF2151714.1"/>
    </source>
</evidence>
<sequence>MSAAVEAAPQSAEAQPESQTQAQADETAKNVQPSLSVEPVSRPRNLAHRTSAYSQSRSRQTSAVFPLFHSSLPYALVRDFAYPPYNPMHYGPMEEAARPLSASGDFDSSRRVSDPPTWDSLYGPWLDSSSDNTTQQTGLDDSDDDLKGPSRRLSRHRKSKSYTNLEDHARGRRRSDREPKSSYGGGNYVGHSFSHNRNDSGYSCDSAEQVTRDSQSNRGPGYDISIMGDMKHPPFREDSDSVPYSPSALEDHRPESASLDESFAGPSLALYDFAPENDNELELREGQVIQVGYRHGQGWLVAMNLETGEQGLVPEEYVRLIRDIEGGWDGAGQAQQGLDDSIAEEDTETEDQPATKIARDELTESPVEQQR</sequence>
<dbReference type="SMART" id="SM00326">
    <property type="entry name" value="SH3"/>
    <property type="match status" value="1"/>
</dbReference>
<feature type="compositionally biased region" description="Polar residues" evidence="3">
    <location>
        <begin position="193"/>
        <end position="218"/>
    </location>
</feature>
<dbReference type="Gene3D" id="2.30.30.40">
    <property type="entry name" value="SH3 Domains"/>
    <property type="match status" value="1"/>
</dbReference>
<feature type="compositionally biased region" description="Low complexity" evidence="3">
    <location>
        <begin position="331"/>
        <end position="340"/>
    </location>
</feature>
<evidence type="ECO:0000313" key="6">
    <source>
        <dbReference type="Proteomes" id="UP000799439"/>
    </source>
</evidence>
<feature type="region of interest" description="Disordered" evidence="3">
    <location>
        <begin position="328"/>
        <end position="371"/>
    </location>
</feature>
<dbReference type="PANTHER" id="PTHR14167">
    <property type="entry name" value="SH3 DOMAIN-CONTAINING"/>
    <property type="match status" value="1"/>
</dbReference>
<feature type="compositionally biased region" description="Basic and acidic residues" evidence="3">
    <location>
        <begin position="229"/>
        <end position="239"/>
    </location>
</feature>
<dbReference type="InterPro" id="IPR036028">
    <property type="entry name" value="SH3-like_dom_sf"/>
</dbReference>
<feature type="compositionally biased region" description="Basic and acidic residues" evidence="3">
    <location>
        <begin position="165"/>
        <end position="180"/>
    </location>
</feature>
<feature type="compositionally biased region" description="Low complexity" evidence="3">
    <location>
        <begin position="1"/>
        <end position="19"/>
    </location>
</feature>
<dbReference type="AlphaFoldDB" id="A0A9P4J3I0"/>
<feature type="domain" description="SH3" evidence="4">
    <location>
        <begin position="262"/>
        <end position="323"/>
    </location>
</feature>
<evidence type="ECO:0000256" key="3">
    <source>
        <dbReference type="SAM" id="MobiDB-lite"/>
    </source>
</evidence>
<comment type="caution">
    <text evidence="5">The sequence shown here is derived from an EMBL/GenBank/DDBJ whole genome shotgun (WGS) entry which is preliminary data.</text>
</comment>
<feature type="compositionally biased region" description="Polar residues" evidence="3">
    <location>
        <begin position="20"/>
        <end position="35"/>
    </location>
</feature>
<feature type="region of interest" description="Disordered" evidence="3">
    <location>
        <begin position="99"/>
        <end position="260"/>
    </location>
</feature>
<name>A0A9P4J3I0_9PEZI</name>
<evidence type="ECO:0000256" key="2">
    <source>
        <dbReference type="PROSITE-ProRule" id="PRU00192"/>
    </source>
</evidence>
<dbReference type="InterPro" id="IPR050384">
    <property type="entry name" value="Endophilin_SH3RF"/>
</dbReference>
<dbReference type="PANTHER" id="PTHR14167:SF116">
    <property type="entry name" value="CAP, ISOFORM AC"/>
    <property type="match status" value="1"/>
</dbReference>
<dbReference type="Proteomes" id="UP000799439">
    <property type="component" value="Unassembled WGS sequence"/>
</dbReference>
<feature type="compositionally biased region" description="Acidic residues" evidence="3">
    <location>
        <begin position="341"/>
        <end position="351"/>
    </location>
</feature>
<feature type="region of interest" description="Disordered" evidence="3">
    <location>
        <begin position="1"/>
        <end position="60"/>
    </location>
</feature>
<feature type="compositionally biased region" description="Polar residues" evidence="3">
    <location>
        <begin position="51"/>
        <end position="60"/>
    </location>
</feature>
<dbReference type="SUPFAM" id="SSF50044">
    <property type="entry name" value="SH3-domain"/>
    <property type="match status" value="1"/>
</dbReference>